<dbReference type="InterPro" id="IPR010730">
    <property type="entry name" value="HET"/>
</dbReference>
<dbReference type="Pfam" id="PF06985">
    <property type="entry name" value="HET"/>
    <property type="match status" value="1"/>
</dbReference>
<dbReference type="OrthoDB" id="674604at2759"/>
<reference evidence="2 3" key="1">
    <citation type="submission" date="2016-04" db="EMBL/GenBank/DDBJ databases">
        <title>A degradative enzymes factory behind the ericoid mycorrhizal symbiosis.</title>
        <authorList>
            <consortium name="DOE Joint Genome Institute"/>
            <person name="Martino E."/>
            <person name="Morin E."/>
            <person name="Grelet G."/>
            <person name="Kuo A."/>
            <person name="Kohler A."/>
            <person name="Daghino S."/>
            <person name="Barry K."/>
            <person name="Choi C."/>
            <person name="Cichocki N."/>
            <person name="Clum A."/>
            <person name="Copeland A."/>
            <person name="Hainaut M."/>
            <person name="Haridas S."/>
            <person name="Labutti K."/>
            <person name="Lindquist E."/>
            <person name="Lipzen A."/>
            <person name="Khouja H.-R."/>
            <person name="Murat C."/>
            <person name="Ohm R."/>
            <person name="Olson A."/>
            <person name="Spatafora J."/>
            <person name="Veneault-Fourrey C."/>
            <person name="Henrissat B."/>
            <person name="Grigoriev I."/>
            <person name="Martin F."/>
            <person name="Perotto S."/>
        </authorList>
    </citation>
    <scope>NUCLEOTIDE SEQUENCE [LARGE SCALE GENOMIC DNA]</scope>
    <source>
        <strain evidence="2 3">E</strain>
    </source>
</reference>
<protein>
    <submittedName>
        <fullName evidence="2">HET-domain-containing protein</fullName>
    </submittedName>
</protein>
<dbReference type="InParanoid" id="A0A2J6T927"/>
<gene>
    <name evidence="2" type="ORF">K444DRAFT_561854</name>
</gene>
<dbReference type="Proteomes" id="UP000235371">
    <property type="component" value="Unassembled WGS sequence"/>
</dbReference>
<evidence type="ECO:0000313" key="2">
    <source>
        <dbReference type="EMBL" id="PMD59516.1"/>
    </source>
</evidence>
<evidence type="ECO:0000259" key="1">
    <source>
        <dbReference type="Pfam" id="PF06985"/>
    </source>
</evidence>
<dbReference type="RefSeq" id="XP_024736420.1">
    <property type="nucleotide sequence ID" value="XM_024876961.1"/>
</dbReference>
<dbReference type="GeneID" id="36585038"/>
<feature type="domain" description="Heterokaryon incompatibility" evidence="1">
    <location>
        <begin position="22"/>
        <end position="101"/>
    </location>
</feature>
<dbReference type="PANTHER" id="PTHR10622:SF10">
    <property type="entry name" value="HET DOMAIN-CONTAINING PROTEIN"/>
    <property type="match status" value="1"/>
</dbReference>
<name>A0A2J6T927_9HELO</name>
<keyword evidence="3" id="KW-1185">Reference proteome</keyword>
<proteinExistence type="predicted"/>
<dbReference type="AlphaFoldDB" id="A0A2J6T927"/>
<accession>A0A2J6T927</accession>
<dbReference type="STRING" id="1095630.A0A2J6T927"/>
<sequence>MWLLETTSLALSTFFDDNTPYYAILSHTWGAEEAISKKAGFKKIKDCCARALDAGFKYVWIDTCCIDKTNSTELSEAINSMFRWYENAITCYAYLEDVKPNGLRFTASRWFKRGWTLQELIAPADVLFFDSYWNEIGSRASLAEQIENITGVPVGLLLMNTSLRDHCVAEIMCWAARRHTTRLEDRAYSLMGLFGVSMPLIYGEGENAFFRLQLEIMKTTTDHSLFAW</sequence>
<organism evidence="2 3">
    <name type="scientific">Hyaloscypha bicolor E</name>
    <dbReference type="NCBI Taxonomy" id="1095630"/>
    <lineage>
        <taxon>Eukaryota</taxon>
        <taxon>Fungi</taxon>
        <taxon>Dikarya</taxon>
        <taxon>Ascomycota</taxon>
        <taxon>Pezizomycotina</taxon>
        <taxon>Leotiomycetes</taxon>
        <taxon>Helotiales</taxon>
        <taxon>Hyaloscyphaceae</taxon>
        <taxon>Hyaloscypha</taxon>
        <taxon>Hyaloscypha bicolor</taxon>
    </lineage>
</organism>
<dbReference type="EMBL" id="KZ613813">
    <property type="protein sequence ID" value="PMD59516.1"/>
    <property type="molecule type" value="Genomic_DNA"/>
</dbReference>
<feature type="non-terminal residue" evidence="2">
    <location>
        <position position="228"/>
    </location>
</feature>
<evidence type="ECO:0000313" key="3">
    <source>
        <dbReference type="Proteomes" id="UP000235371"/>
    </source>
</evidence>
<dbReference type="PANTHER" id="PTHR10622">
    <property type="entry name" value="HET DOMAIN-CONTAINING PROTEIN"/>
    <property type="match status" value="1"/>
</dbReference>